<dbReference type="InterPro" id="IPR031309">
    <property type="entry name" value="Ribosomal_uL5_C"/>
</dbReference>
<evidence type="ECO:0000256" key="5">
    <source>
        <dbReference type="HAMAP-Rule" id="MF_01333"/>
    </source>
</evidence>
<dbReference type="PIRSF" id="PIRSF002161">
    <property type="entry name" value="Ribosomal_L5"/>
    <property type="match status" value="1"/>
</dbReference>
<dbReference type="InterPro" id="IPR022803">
    <property type="entry name" value="Ribosomal_uL5_dom_sf"/>
</dbReference>
<evidence type="ECO:0000313" key="9">
    <source>
        <dbReference type="EMBL" id="PIR95520.1"/>
    </source>
</evidence>
<evidence type="ECO:0000256" key="4">
    <source>
        <dbReference type="ARBA" id="ARBA00035245"/>
    </source>
</evidence>
<dbReference type="Pfam" id="PF00673">
    <property type="entry name" value="Ribosomal_L5_C"/>
    <property type="match status" value="1"/>
</dbReference>
<evidence type="ECO:0000256" key="3">
    <source>
        <dbReference type="ARBA" id="ARBA00023274"/>
    </source>
</evidence>
<dbReference type="NCBIfam" id="NF000585">
    <property type="entry name" value="PRK00010.1"/>
    <property type="match status" value="1"/>
</dbReference>
<name>A0A2H0VB35_9BACT</name>
<feature type="domain" description="Large ribosomal subunit protein uL5 N-terminal" evidence="7">
    <location>
        <begin position="23"/>
        <end position="79"/>
    </location>
</feature>
<evidence type="ECO:0000259" key="8">
    <source>
        <dbReference type="Pfam" id="PF00673"/>
    </source>
</evidence>
<dbReference type="AlphaFoldDB" id="A0A2H0VB35"/>
<evidence type="ECO:0000256" key="2">
    <source>
        <dbReference type="ARBA" id="ARBA00022980"/>
    </source>
</evidence>
<dbReference type="Gene3D" id="3.30.1440.10">
    <property type="match status" value="1"/>
</dbReference>
<dbReference type="EMBL" id="PFAL01000017">
    <property type="protein sequence ID" value="PIR95520.1"/>
    <property type="molecule type" value="Genomic_DNA"/>
</dbReference>
<gene>
    <name evidence="5" type="primary">rplE</name>
    <name evidence="9" type="ORF">COT93_01800</name>
</gene>
<dbReference type="GO" id="GO:0019843">
    <property type="term" value="F:rRNA binding"/>
    <property type="evidence" value="ECO:0007669"/>
    <property type="project" value="UniProtKB-UniRule"/>
</dbReference>
<protein>
    <recommendedName>
        <fullName evidence="4 5">Large ribosomal subunit protein uL5</fullName>
    </recommendedName>
</protein>
<dbReference type="PANTHER" id="PTHR11994">
    <property type="entry name" value="60S RIBOSOMAL PROTEIN L11-RELATED"/>
    <property type="match status" value="1"/>
</dbReference>
<keyword evidence="3 5" id="KW-0687">Ribonucleoprotein</keyword>
<dbReference type="GO" id="GO:1990904">
    <property type="term" value="C:ribonucleoprotein complex"/>
    <property type="evidence" value="ECO:0007669"/>
    <property type="project" value="UniProtKB-KW"/>
</dbReference>
<keyword evidence="5" id="KW-0699">rRNA-binding</keyword>
<dbReference type="GO" id="GO:0003735">
    <property type="term" value="F:structural constituent of ribosome"/>
    <property type="evidence" value="ECO:0007669"/>
    <property type="project" value="InterPro"/>
</dbReference>
<keyword evidence="2 5" id="KW-0689">Ribosomal protein</keyword>
<dbReference type="InterPro" id="IPR020930">
    <property type="entry name" value="Ribosomal_uL5_bac-type"/>
</dbReference>
<dbReference type="HAMAP" id="MF_01333_B">
    <property type="entry name" value="Ribosomal_uL5_B"/>
    <property type="match status" value="1"/>
</dbReference>
<dbReference type="Pfam" id="PF00281">
    <property type="entry name" value="Ribosomal_L5"/>
    <property type="match status" value="1"/>
</dbReference>
<feature type="domain" description="Large ribosomal subunit protein uL5 C-terminal" evidence="8">
    <location>
        <begin position="84"/>
        <end position="176"/>
    </location>
</feature>
<accession>A0A2H0VB35</accession>
<evidence type="ECO:0000313" key="10">
    <source>
        <dbReference type="Proteomes" id="UP000229972"/>
    </source>
</evidence>
<comment type="caution">
    <text evidence="9">The sequence shown here is derived from an EMBL/GenBank/DDBJ whole genome shotgun (WGS) entry which is preliminary data.</text>
</comment>
<dbReference type="GO" id="GO:0006412">
    <property type="term" value="P:translation"/>
    <property type="evidence" value="ECO:0007669"/>
    <property type="project" value="UniProtKB-UniRule"/>
</dbReference>
<dbReference type="InterPro" id="IPR002132">
    <property type="entry name" value="Ribosomal_uL5"/>
</dbReference>
<keyword evidence="5" id="KW-0694">RNA-binding</keyword>
<dbReference type="PROSITE" id="PS00358">
    <property type="entry name" value="RIBOSOMAL_L5"/>
    <property type="match status" value="1"/>
</dbReference>
<dbReference type="GO" id="GO:0005840">
    <property type="term" value="C:ribosome"/>
    <property type="evidence" value="ECO:0007669"/>
    <property type="project" value="UniProtKB-KW"/>
</dbReference>
<evidence type="ECO:0000256" key="6">
    <source>
        <dbReference type="RuleBase" id="RU003930"/>
    </source>
</evidence>
<dbReference type="GO" id="GO:0000049">
    <property type="term" value="F:tRNA binding"/>
    <property type="evidence" value="ECO:0007669"/>
    <property type="project" value="UniProtKB-UniRule"/>
</dbReference>
<organism evidence="9 10">
    <name type="scientific">Candidatus Falkowbacteria bacterium CG10_big_fil_rev_8_21_14_0_10_37_18</name>
    <dbReference type="NCBI Taxonomy" id="1974562"/>
    <lineage>
        <taxon>Bacteria</taxon>
        <taxon>Candidatus Falkowiibacteriota</taxon>
    </lineage>
</organism>
<sequence>MRLKEKYQKTIVPEMAKELDFKNAHLAPRLTKVVINVGFGKHLKEKDFAAGVESSLARISGQKAVFTKAKKSISAFKIREGQIIGSKVTLRGKKMYDFVERLVNITFPRVRDFRGIDDKAVDRNGNLTVGLKDCSCFPEIRVEDSEDIFGLEICLATNALDRKAGLLLFRQIGFPFKSVNK</sequence>
<dbReference type="InterPro" id="IPR031310">
    <property type="entry name" value="Ribosomal_uL5_N"/>
</dbReference>
<reference evidence="10" key="1">
    <citation type="submission" date="2017-09" db="EMBL/GenBank/DDBJ databases">
        <title>Depth-based differentiation of microbial function through sediment-hosted aquifers and enrichment of novel symbionts in the deep terrestrial subsurface.</title>
        <authorList>
            <person name="Probst A.J."/>
            <person name="Ladd B."/>
            <person name="Jarett J.K."/>
            <person name="Geller-Mcgrath D.E."/>
            <person name="Sieber C.M.K."/>
            <person name="Emerson J.B."/>
            <person name="Anantharaman K."/>
            <person name="Thomas B.C."/>
            <person name="Malmstrom R."/>
            <person name="Stieglmeier M."/>
            <person name="Klingl A."/>
            <person name="Woyke T."/>
            <person name="Ryan C.M."/>
            <person name="Banfield J.F."/>
        </authorList>
    </citation>
    <scope>NUCLEOTIDE SEQUENCE [LARGE SCALE GENOMIC DNA]</scope>
</reference>
<dbReference type="SUPFAM" id="SSF55282">
    <property type="entry name" value="RL5-like"/>
    <property type="match status" value="1"/>
</dbReference>
<dbReference type="FunFam" id="3.30.1440.10:FF:000001">
    <property type="entry name" value="50S ribosomal protein L5"/>
    <property type="match status" value="1"/>
</dbReference>
<comment type="similarity">
    <text evidence="1 5 6">Belongs to the universal ribosomal protein uL5 family.</text>
</comment>
<keyword evidence="5" id="KW-0820">tRNA-binding</keyword>
<comment type="function">
    <text evidence="5">This is 1 of the proteins that bind and probably mediate the attachment of the 5S RNA into the large ribosomal subunit, where it forms part of the central protuberance. In the 70S ribosome it contacts protein S13 of the 30S subunit (bridge B1b), connecting the 2 subunits; this bridge is implicated in subunit movement. Contacts the P site tRNA; the 5S rRNA and some of its associated proteins might help stabilize positioning of ribosome-bound tRNAs.</text>
</comment>
<evidence type="ECO:0000259" key="7">
    <source>
        <dbReference type="Pfam" id="PF00281"/>
    </source>
</evidence>
<dbReference type="Proteomes" id="UP000229972">
    <property type="component" value="Unassembled WGS sequence"/>
</dbReference>
<dbReference type="InterPro" id="IPR020929">
    <property type="entry name" value="Ribosomal_uL5_CS"/>
</dbReference>
<proteinExistence type="inferred from homology"/>
<evidence type="ECO:0000256" key="1">
    <source>
        <dbReference type="ARBA" id="ARBA00008553"/>
    </source>
</evidence>
<comment type="subunit">
    <text evidence="5">Part of the 50S ribosomal subunit; part of the 5S rRNA/L5/L18/L25 subcomplex. Contacts the 5S rRNA and the P site tRNA. Forms a bridge to the 30S subunit in the 70S ribosome.</text>
</comment>